<evidence type="ECO:0000313" key="17">
    <source>
        <dbReference type="Proteomes" id="UP000275267"/>
    </source>
</evidence>
<gene>
    <name evidence="16" type="ORF">C2845_PM05G31650</name>
</gene>
<dbReference type="InterPro" id="IPR044596">
    <property type="entry name" value="PTPMT1-like"/>
</dbReference>
<organism evidence="16 17">
    <name type="scientific">Panicum miliaceum</name>
    <name type="common">Proso millet</name>
    <name type="synonym">Broomcorn millet</name>
    <dbReference type="NCBI Taxonomy" id="4540"/>
    <lineage>
        <taxon>Eukaryota</taxon>
        <taxon>Viridiplantae</taxon>
        <taxon>Streptophyta</taxon>
        <taxon>Embryophyta</taxon>
        <taxon>Tracheophyta</taxon>
        <taxon>Spermatophyta</taxon>
        <taxon>Magnoliopsida</taxon>
        <taxon>Liliopsida</taxon>
        <taxon>Poales</taxon>
        <taxon>Poaceae</taxon>
        <taxon>PACMAD clade</taxon>
        <taxon>Panicoideae</taxon>
        <taxon>Panicodae</taxon>
        <taxon>Paniceae</taxon>
        <taxon>Panicinae</taxon>
        <taxon>Panicum</taxon>
        <taxon>Panicum sect. Panicum</taxon>
    </lineage>
</organism>
<evidence type="ECO:0000313" key="16">
    <source>
        <dbReference type="EMBL" id="RLN29494.1"/>
    </source>
</evidence>
<feature type="domain" description="Tyrosine-protein phosphatase" evidence="14">
    <location>
        <begin position="76"/>
        <end position="235"/>
    </location>
</feature>
<dbReference type="CDD" id="cd14524">
    <property type="entry name" value="PTPMT1"/>
    <property type="match status" value="1"/>
</dbReference>
<evidence type="ECO:0000259" key="14">
    <source>
        <dbReference type="PROSITE" id="PS50054"/>
    </source>
</evidence>
<evidence type="ECO:0000259" key="15">
    <source>
        <dbReference type="PROSITE" id="PS50056"/>
    </source>
</evidence>
<accession>A0A3L6T263</accession>
<evidence type="ECO:0000256" key="2">
    <source>
        <dbReference type="ARBA" id="ARBA00008601"/>
    </source>
</evidence>
<dbReference type="PANTHER" id="PTHR46274:SF11">
    <property type="entry name" value="OS05G0524200 PROTEIN"/>
    <property type="match status" value="1"/>
</dbReference>
<comment type="pathway">
    <text evidence="1">Lipid metabolism.</text>
</comment>
<dbReference type="PANTHER" id="PTHR46274">
    <property type="entry name" value="PHOSPHATIDYLINOSITOL PHOSPHATASE"/>
    <property type="match status" value="1"/>
</dbReference>
<dbReference type="InterPro" id="IPR000387">
    <property type="entry name" value="Tyr_Pase_dom"/>
</dbReference>
<evidence type="ECO:0000256" key="11">
    <source>
        <dbReference type="ARBA" id="ARBA00050944"/>
    </source>
</evidence>
<dbReference type="FunFam" id="3.90.190.10:FF:000051">
    <property type="entry name" value="Dual specificity phosphatase domain protein"/>
    <property type="match status" value="1"/>
</dbReference>
<evidence type="ECO:0000256" key="3">
    <source>
        <dbReference type="ARBA" id="ARBA00022516"/>
    </source>
</evidence>
<evidence type="ECO:0000256" key="1">
    <source>
        <dbReference type="ARBA" id="ARBA00005189"/>
    </source>
</evidence>
<keyword evidence="17" id="KW-1185">Reference proteome</keyword>
<keyword evidence="6" id="KW-0443">Lipid metabolism</keyword>
<protein>
    <recommendedName>
        <fullName evidence="10">phosphatidylglycerophosphatase</fullName>
        <ecNumber evidence="10">3.1.3.27</ecNumber>
    </recommendedName>
</protein>
<keyword evidence="3" id="KW-0444">Lipid biosynthesis</keyword>
<comment type="caution">
    <text evidence="16">The sequence shown here is derived from an EMBL/GenBank/DDBJ whole genome shotgun (WGS) entry which is preliminary data.</text>
</comment>
<evidence type="ECO:0000256" key="6">
    <source>
        <dbReference type="ARBA" id="ARBA00023098"/>
    </source>
</evidence>
<dbReference type="SMART" id="SM00195">
    <property type="entry name" value="DSPc"/>
    <property type="match status" value="1"/>
</dbReference>
<feature type="domain" description="Tyrosine specific protein phosphatases" evidence="15">
    <location>
        <begin position="155"/>
        <end position="224"/>
    </location>
</feature>
<dbReference type="AlphaFoldDB" id="A0A3L6T263"/>
<dbReference type="InterPro" id="IPR000340">
    <property type="entry name" value="Dual-sp_phosphatase_cat-dom"/>
</dbReference>
<dbReference type="EC" id="3.1.3.27" evidence="10"/>
<evidence type="ECO:0000256" key="10">
    <source>
        <dbReference type="ARBA" id="ARBA00024224"/>
    </source>
</evidence>
<keyword evidence="4" id="KW-0378">Hydrolase</keyword>
<sequence length="434" mass="48679">MRIRELRDGLEVEEDERTEEASGGGEVVAVVRLKAKRALVGAGARFLFYPTLLYNVVRNRFEAEFRWWDRVDQGRLPGLDSSNYVLLGAVPFPSDVPRLKQLGVRGVVTLNEPYETLVTTSLYQSHGINHLEIPTRDYLFAPSLEHICQAVDFIHRFLEHLCEASTGNEMQGGSTYVHCKAGRGRSTTIVLCFLIKYRNMTPEAALDHARSVRPRVLLAPAQWEACNLTLAIFYCVYASGYSVSRFSTPWLLKYRTYLMQAVKTFSTLSATHDTRCLSIQRLNPTCSALSYEESSEHFVTLTSRCLSIQSSDEDSSVTSDEESSEASVTDPEIDGYATTEFDSEHFVLPRCRSMLSRPTSPTGCSDLVFITEADLEGYESFTDVGEDDVEDEVGVEVVVRHKPIMRKLSCFLGSLKLTNNCEPPPSRLTEVRAC</sequence>
<dbReference type="Pfam" id="PF00782">
    <property type="entry name" value="DSPc"/>
    <property type="match status" value="1"/>
</dbReference>
<evidence type="ECO:0000256" key="9">
    <source>
        <dbReference type="ARBA" id="ARBA00024192"/>
    </source>
</evidence>
<dbReference type="InterPro" id="IPR020422">
    <property type="entry name" value="TYR_PHOSPHATASE_DUAL_dom"/>
</dbReference>
<name>A0A3L6T263_PANMI</name>
<evidence type="ECO:0000256" key="8">
    <source>
        <dbReference type="ARBA" id="ARBA00023264"/>
    </source>
</evidence>
<dbReference type="GO" id="GO:0004721">
    <property type="term" value="F:phosphoprotein phosphatase activity"/>
    <property type="evidence" value="ECO:0007669"/>
    <property type="project" value="UniProtKB-KW"/>
</dbReference>
<keyword evidence="5" id="KW-0904">Protein phosphatase</keyword>
<feature type="compositionally biased region" description="Acidic residues" evidence="13">
    <location>
        <begin position="312"/>
        <end position="324"/>
    </location>
</feature>
<dbReference type="Gene3D" id="3.90.190.10">
    <property type="entry name" value="Protein tyrosine phosphatase superfamily"/>
    <property type="match status" value="1"/>
</dbReference>
<keyword evidence="8" id="KW-1208">Phospholipid metabolism</keyword>
<dbReference type="PROSITE" id="PS50054">
    <property type="entry name" value="TYR_PHOSPHATASE_DUAL"/>
    <property type="match status" value="1"/>
</dbReference>
<evidence type="ECO:0000256" key="4">
    <source>
        <dbReference type="ARBA" id="ARBA00022801"/>
    </source>
</evidence>
<dbReference type="Proteomes" id="UP000275267">
    <property type="component" value="Unassembled WGS sequence"/>
</dbReference>
<dbReference type="GO" id="GO:0008654">
    <property type="term" value="P:phospholipid biosynthetic process"/>
    <property type="evidence" value="ECO:0007669"/>
    <property type="project" value="UniProtKB-KW"/>
</dbReference>
<comment type="catalytic activity">
    <reaction evidence="11">
        <text>a 1,2-diacyl-sn-glycero-3-phospho-(1'-sn-glycero-3'-phosphate) + H2O = a 1,2-diacyl-sn-glycero-3-phospho-(1'-sn-glycerol) + phosphate</text>
        <dbReference type="Rhea" id="RHEA:33751"/>
        <dbReference type="ChEBI" id="CHEBI:15377"/>
        <dbReference type="ChEBI" id="CHEBI:43474"/>
        <dbReference type="ChEBI" id="CHEBI:60110"/>
        <dbReference type="ChEBI" id="CHEBI:64716"/>
        <dbReference type="EC" id="3.1.3.27"/>
    </reaction>
    <physiologicalReaction direction="left-to-right" evidence="11">
        <dbReference type="Rhea" id="RHEA:33752"/>
    </physiologicalReaction>
</comment>
<evidence type="ECO:0000256" key="7">
    <source>
        <dbReference type="ARBA" id="ARBA00023209"/>
    </source>
</evidence>
<comment type="pathway">
    <text evidence="9">Phospholipid metabolism; phosphatidylglycerol biosynthesis; phosphatidylglycerol from CDP-diacylglycerol: step 2/2.</text>
</comment>
<evidence type="ECO:0000256" key="12">
    <source>
        <dbReference type="ARBA" id="ARBA00053902"/>
    </source>
</evidence>
<dbReference type="GO" id="GO:0008962">
    <property type="term" value="F:phosphatidylglycerophosphatase activity"/>
    <property type="evidence" value="ECO:0007669"/>
    <property type="project" value="UniProtKB-EC"/>
</dbReference>
<proteinExistence type="inferred from homology"/>
<dbReference type="SUPFAM" id="SSF52799">
    <property type="entry name" value="(Phosphotyrosine protein) phosphatases II"/>
    <property type="match status" value="1"/>
</dbReference>
<dbReference type="GO" id="GO:0048364">
    <property type="term" value="P:root development"/>
    <property type="evidence" value="ECO:0007669"/>
    <property type="project" value="UniProtKB-ARBA"/>
</dbReference>
<dbReference type="PROSITE" id="PS00383">
    <property type="entry name" value="TYR_PHOSPHATASE_1"/>
    <property type="match status" value="1"/>
</dbReference>
<keyword evidence="7" id="KW-0594">Phospholipid biosynthesis</keyword>
<evidence type="ECO:0000256" key="5">
    <source>
        <dbReference type="ARBA" id="ARBA00022912"/>
    </source>
</evidence>
<comment type="similarity">
    <text evidence="2">Belongs to the protein-tyrosine phosphatase family. Non-receptor class dual specificity subfamily.</text>
</comment>
<comment type="function">
    <text evidence="12">Exhibits phosphatidylglycerophosphate phosphatase activity. Involved in root growth and columella cells organization. May possess protein phosphatase activity.</text>
</comment>
<evidence type="ECO:0000256" key="13">
    <source>
        <dbReference type="SAM" id="MobiDB-lite"/>
    </source>
</evidence>
<dbReference type="OrthoDB" id="273181at2759"/>
<reference evidence="17" key="1">
    <citation type="journal article" date="2019" name="Nat. Commun.">
        <title>The genome of broomcorn millet.</title>
        <authorList>
            <person name="Zou C."/>
            <person name="Miki D."/>
            <person name="Li D."/>
            <person name="Tang Q."/>
            <person name="Xiao L."/>
            <person name="Rajput S."/>
            <person name="Deng P."/>
            <person name="Jia W."/>
            <person name="Huang R."/>
            <person name="Zhang M."/>
            <person name="Sun Y."/>
            <person name="Hu J."/>
            <person name="Fu X."/>
            <person name="Schnable P.S."/>
            <person name="Li F."/>
            <person name="Zhang H."/>
            <person name="Feng B."/>
            <person name="Zhu X."/>
            <person name="Liu R."/>
            <person name="Schnable J.C."/>
            <person name="Zhu J.-K."/>
            <person name="Zhang H."/>
        </authorList>
    </citation>
    <scope>NUCLEOTIDE SEQUENCE [LARGE SCALE GENOMIC DNA]</scope>
</reference>
<dbReference type="InterPro" id="IPR029021">
    <property type="entry name" value="Prot-tyrosine_phosphatase-like"/>
</dbReference>
<feature type="region of interest" description="Disordered" evidence="13">
    <location>
        <begin position="312"/>
        <end position="332"/>
    </location>
</feature>
<dbReference type="PROSITE" id="PS50056">
    <property type="entry name" value="TYR_PHOSPHATASE_2"/>
    <property type="match status" value="1"/>
</dbReference>
<dbReference type="EMBL" id="PQIB02000003">
    <property type="protein sequence ID" value="RLN29494.1"/>
    <property type="molecule type" value="Genomic_DNA"/>
</dbReference>
<dbReference type="InterPro" id="IPR016130">
    <property type="entry name" value="Tyr_Pase_AS"/>
</dbReference>